<evidence type="ECO:0000313" key="3">
    <source>
        <dbReference type="Proteomes" id="UP000076586"/>
    </source>
</evidence>
<dbReference type="EMBL" id="BDCR01000001">
    <property type="protein sequence ID" value="GAT62267.1"/>
    <property type="molecule type" value="Genomic_DNA"/>
</dbReference>
<keyword evidence="1" id="KW-0812">Transmembrane</keyword>
<reference evidence="3" key="1">
    <citation type="submission" date="2016-04" db="EMBL/GenBank/DDBJ databases">
        <title>Draft genome sequence of Paludibacter jiangxiensis strain NM7.</title>
        <authorList>
            <person name="Qiu Y."/>
            <person name="Matsuura N."/>
            <person name="Ohashi A."/>
            <person name="Tourlousse M.D."/>
            <person name="Sekiguchi Y."/>
        </authorList>
    </citation>
    <scope>NUCLEOTIDE SEQUENCE [LARGE SCALE GENOMIC DNA]</scope>
    <source>
        <strain evidence="3">NM7</strain>
    </source>
</reference>
<feature type="transmembrane region" description="Helical" evidence="1">
    <location>
        <begin position="6"/>
        <end position="26"/>
    </location>
</feature>
<dbReference type="OrthoDB" id="952674at2"/>
<dbReference type="Proteomes" id="UP000076586">
    <property type="component" value="Unassembled WGS sequence"/>
</dbReference>
<name>A0A161LDV9_9BACT</name>
<proteinExistence type="predicted"/>
<evidence type="ECO:0000313" key="2">
    <source>
        <dbReference type="EMBL" id="GAT62267.1"/>
    </source>
</evidence>
<protein>
    <submittedName>
        <fullName evidence="2">Uncharacterized protein</fullName>
    </submittedName>
</protein>
<keyword evidence="3" id="KW-1185">Reference proteome</keyword>
<keyword evidence="1" id="KW-1133">Transmembrane helix</keyword>
<organism evidence="2 3">
    <name type="scientific">Paludibacter jiangxiensis</name>
    <dbReference type="NCBI Taxonomy" id="681398"/>
    <lineage>
        <taxon>Bacteria</taxon>
        <taxon>Pseudomonadati</taxon>
        <taxon>Bacteroidota</taxon>
        <taxon>Bacteroidia</taxon>
        <taxon>Bacteroidales</taxon>
        <taxon>Paludibacteraceae</taxon>
        <taxon>Paludibacter</taxon>
    </lineage>
</organism>
<sequence length="219" mass="24334">MKTSNIIIISTIVVFIIGFAINAAGIKKMYDQTDWNNPYRNFTKHNLNKTVDRVYILAPDSVNIWTGDTIFSVIQGKNNILMLQGEPNIHWQTTDSGLVVRLQDNAKGVLVIPKVKQIIISRVSCKLSGFNLDSLKLNVIKEPGKIVIRNSTINFLNASASNHGQISIEKDNRINKLNLALQGGTFSSGINIREIFQTVTPDSRIELFGNALEGIAQKK</sequence>
<dbReference type="STRING" id="681398.PJIAN_1860"/>
<accession>A0A161LDV9</accession>
<comment type="caution">
    <text evidence="2">The sequence shown here is derived from an EMBL/GenBank/DDBJ whole genome shotgun (WGS) entry which is preliminary data.</text>
</comment>
<reference evidence="3" key="2">
    <citation type="journal article" date="2017" name="Genome Announc.">
        <title>Draft genome sequence of Paludibacter jiangxiensis NM7(T), a propionate-producing fermentative bacterium.</title>
        <authorList>
            <person name="Qiu Y.-L."/>
            <person name="Tourlousse D.M."/>
            <person name="Matsuura N."/>
            <person name="Ohashi A."/>
            <person name="Sekiguchi Y."/>
        </authorList>
    </citation>
    <scope>NUCLEOTIDE SEQUENCE [LARGE SCALE GENOMIC DNA]</scope>
    <source>
        <strain evidence="3">NM7</strain>
    </source>
</reference>
<dbReference type="AlphaFoldDB" id="A0A161LDV9"/>
<dbReference type="RefSeq" id="WP_068702315.1">
    <property type="nucleotide sequence ID" value="NZ_BDCR01000001.1"/>
</dbReference>
<gene>
    <name evidence="2" type="ORF">PJIAN_1860</name>
</gene>
<keyword evidence="1" id="KW-0472">Membrane</keyword>
<evidence type="ECO:0000256" key="1">
    <source>
        <dbReference type="SAM" id="Phobius"/>
    </source>
</evidence>